<dbReference type="Pfam" id="PF00873">
    <property type="entry name" value="ACR_tran"/>
    <property type="match status" value="2"/>
</dbReference>
<dbReference type="Gene3D" id="3.30.70.1440">
    <property type="entry name" value="Multidrug efflux transporter AcrB pore domain"/>
    <property type="match status" value="1"/>
</dbReference>
<feature type="transmembrane region" description="Helical" evidence="1">
    <location>
        <begin position="361"/>
        <end position="381"/>
    </location>
</feature>
<dbReference type="SUPFAM" id="SSF82866">
    <property type="entry name" value="Multidrug efflux transporter AcrB transmembrane domain"/>
    <property type="match status" value="2"/>
</dbReference>
<dbReference type="PANTHER" id="PTHR32063">
    <property type="match status" value="1"/>
</dbReference>
<gene>
    <name evidence="2" type="ORF">HNQ60_003021</name>
</gene>
<dbReference type="SUPFAM" id="SSF82693">
    <property type="entry name" value="Multidrug efflux transporter AcrB pore domain, PN1, PN2, PC1 and PC2 subdomains"/>
    <property type="match status" value="3"/>
</dbReference>
<feature type="transmembrane region" description="Helical" evidence="1">
    <location>
        <begin position="12"/>
        <end position="32"/>
    </location>
</feature>
<sequence>MLITRVSINQPVFATMVMLAIVVLGVFSYRLLPVEQMPDVAIPQVYINVSYPGASPEAIENDVIKPIENVVNSINGVKNIYATAREGMAFFQIDFRLDVDIAESTQEVRDKVAQVRSGMPREVREPQVGRATNDNSVQPVASLVVYSTTRSLREVSTMVEQQIVKRLQNSYGVGNITVGGSIERQVQIFLHPEQMQSYRVGVDQVIAAIQAANQDLPAGAISNGSQEQLVRVEGKIKNPAGFERIIVANQGGAPVYLHQVAQVVDGEAEEMSISRVDGRRSVSLYIYKVQQANIVQVGEGINEAVADLKSRLPEDVKIDTLWSDAEFIKGSLDRVKTTILEGALLTIAIVFLFLHSWRSTIITGLTLPISVIATFIALHAFGFSLNFMSLMALSLCIGLLIDDAIVVRENIVRHADMGKDHRTASFEATKEIGLAVTATTFAILAVFIPVAFMGGVIGRFFLQFGLTVAIAVLVSLFVSFTLDPMLSAYWADPKEGRFRYAPWLGRVMEKVESLVEYAHRVYDKLLRWALSDRRYGIPGLAGRARRLYGEDARLPRWAGVSPRALMVLLAVFTFFGSFLVVPMVGTEFMPETDNGMVSMRVNTPLGSSLQYTDAKIRDVEEVLQKIEGVRHVVAMIGTDEGKNYARIMLRLTDPKKDGPRPSQKEIEKTVRDRLSRMAGLELKIQGNNQPVFISILGPDTAKLTELTEDLMEKLAKIPGIADLESSEKGANPTIAVRINNELASDLGLTNARIGTALRPLIAGDQISTWLGPDGQDYDVIVQLPKKQREISSDLGDLYVSSTRVDADGNPTLVPLRQVADFVETGSPQQIKRLNLQRRISIYANADGRPSGDVGSDAEKIVKETKLPQGYRFDVGGGQQEMNETFGAALAALGLAVIFIYLVLASQFGSFLQPIAIMASLPLSLIGVLLALLFTGSTLNIFSIIGFIMLMGLVTKNAILLVDFTNQAIREGKNVRDAILEAGQVRLRPILMTTAAMIFGMMPMAIGVGEGGEIQAPMGRAVIGGVITSSVLTLLIVPVLYTYIFGFTRRLSAWWNRKSPAHEDLPATGAPIVPEHGRLHD</sequence>
<dbReference type="GO" id="GO:0005886">
    <property type="term" value="C:plasma membrane"/>
    <property type="evidence" value="ECO:0007669"/>
    <property type="project" value="TreeGrafter"/>
</dbReference>
<dbReference type="GO" id="GO:0042910">
    <property type="term" value="F:xenobiotic transmembrane transporter activity"/>
    <property type="evidence" value="ECO:0007669"/>
    <property type="project" value="TreeGrafter"/>
</dbReference>
<keyword evidence="1" id="KW-1133">Transmembrane helix</keyword>
<feature type="transmembrane region" description="Helical" evidence="1">
    <location>
        <begin position="337"/>
        <end position="354"/>
    </location>
</feature>
<dbReference type="EMBL" id="JACHHZ010000003">
    <property type="protein sequence ID" value="MBB6094140.1"/>
    <property type="molecule type" value="Genomic_DNA"/>
</dbReference>
<keyword evidence="1" id="KW-0472">Membrane</keyword>
<evidence type="ECO:0000313" key="3">
    <source>
        <dbReference type="Proteomes" id="UP000588068"/>
    </source>
</evidence>
<dbReference type="RefSeq" id="WP_184333137.1">
    <property type="nucleotide sequence ID" value="NZ_JACHHZ010000003.1"/>
</dbReference>
<feature type="transmembrane region" description="Helical" evidence="1">
    <location>
        <begin position="564"/>
        <end position="584"/>
    </location>
</feature>
<name>A0A841HPH3_9GAMM</name>
<feature type="transmembrane region" description="Helical" evidence="1">
    <location>
        <begin position="432"/>
        <end position="454"/>
    </location>
</feature>
<dbReference type="AlphaFoldDB" id="A0A841HPH3"/>
<dbReference type="InterPro" id="IPR001036">
    <property type="entry name" value="Acrflvin-R"/>
</dbReference>
<dbReference type="PANTHER" id="PTHR32063:SF0">
    <property type="entry name" value="SWARMING MOTILITY PROTEIN SWRC"/>
    <property type="match status" value="1"/>
</dbReference>
<accession>A0A841HPH3</accession>
<reference evidence="2 3" key="1">
    <citation type="submission" date="2020-08" db="EMBL/GenBank/DDBJ databases">
        <title>Genomic Encyclopedia of Type Strains, Phase IV (KMG-IV): sequencing the most valuable type-strain genomes for metagenomic binning, comparative biology and taxonomic classification.</title>
        <authorList>
            <person name="Goeker M."/>
        </authorList>
    </citation>
    <scope>NUCLEOTIDE SEQUENCE [LARGE SCALE GENOMIC DNA]</scope>
    <source>
        <strain evidence="2 3">DSM 26723</strain>
    </source>
</reference>
<dbReference type="Gene3D" id="3.30.70.1320">
    <property type="entry name" value="Multidrug efflux transporter AcrB pore domain like"/>
    <property type="match status" value="1"/>
</dbReference>
<dbReference type="PRINTS" id="PR00702">
    <property type="entry name" value="ACRIFLAVINRP"/>
</dbReference>
<keyword evidence="3" id="KW-1185">Reference proteome</keyword>
<dbReference type="SUPFAM" id="SSF82714">
    <property type="entry name" value="Multidrug efflux transporter AcrB TolC docking domain, DN and DC subdomains"/>
    <property type="match status" value="2"/>
</dbReference>
<dbReference type="Gene3D" id="1.20.1640.10">
    <property type="entry name" value="Multidrug efflux transporter AcrB transmembrane domain"/>
    <property type="match status" value="2"/>
</dbReference>
<feature type="transmembrane region" description="Helical" evidence="1">
    <location>
        <begin position="387"/>
        <end position="411"/>
    </location>
</feature>
<feature type="transmembrane region" description="Helical" evidence="1">
    <location>
        <begin position="460"/>
        <end position="482"/>
    </location>
</feature>
<dbReference type="Gene3D" id="3.30.70.1430">
    <property type="entry name" value="Multidrug efflux transporter AcrB pore domain"/>
    <property type="match status" value="2"/>
</dbReference>
<comment type="caution">
    <text evidence="2">The sequence shown here is derived from an EMBL/GenBank/DDBJ whole genome shotgun (WGS) entry which is preliminary data.</text>
</comment>
<feature type="transmembrane region" description="Helical" evidence="1">
    <location>
        <begin position="1025"/>
        <end position="1047"/>
    </location>
</feature>
<feature type="transmembrane region" description="Helical" evidence="1">
    <location>
        <begin position="915"/>
        <end position="934"/>
    </location>
</feature>
<keyword evidence="1" id="KW-0812">Transmembrane</keyword>
<proteinExistence type="predicted"/>
<protein>
    <submittedName>
        <fullName evidence="2">Multidrug efflux pump subunit AcrB</fullName>
    </submittedName>
</protein>
<evidence type="ECO:0000256" key="1">
    <source>
        <dbReference type="SAM" id="Phobius"/>
    </source>
</evidence>
<feature type="transmembrane region" description="Helical" evidence="1">
    <location>
        <begin position="885"/>
        <end position="903"/>
    </location>
</feature>
<dbReference type="Proteomes" id="UP000588068">
    <property type="component" value="Unassembled WGS sequence"/>
</dbReference>
<feature type="transmembrane region" description="Helical" evidence="1">
    <location>
        <begin position="984"/>
        <end position="1005"/>
    </location>
</feature>
<evidence type="ECO:0000313" key="2">
    <source>
        <dbReference type="EMBL" id="MBB6094140.1"/>
    </source>
</evidence>
<dbReference type="Gene3D" id="3.30.2090.10">
    <property type="entry name" value="Multidrug efflux transporter AcrB TolC docking domain, DN and DC subdomains"/>
    <property type="match status" value="2"/>
</dbReference>
<organism evidence="2 3">
    <name type="scientific">Povalibacter uvarum</name>
    <dbReference type="NCBI Taxonomy" id="732238"/>
    <lineage>
        <taxon>Bacteria</taxon>
        <taxon>Pseudomonadati</taxon>
        <taxon>Pseudomonadota</taxon>
        <taxon>Gammaproteobacteria</taxon>
        <taxon>Steroidobacterales</taxon>
        <taxon>Steroidobacteraceae</taxon>
        <taxon>Povalibacter</taxon>
    </lineage>
</organism>
<feature type="transmembrane region" description="Helical" evidence="1">
    <location>
        <begin position="940"/>
        <end position="963"/>
    </location>
</feature>
<dbReference type="InterPro" id="IPR027463">
    <property type="entry name" value="AcrB_DN_DC_subdom"/>
</dbReference>